<evidence type="ECO:0000256" key="2">
    <source>
        <dbReference type="SAM" id="MobiDB-lite"/>
    </source>
</evidence>
<evidence type="ECO:0000259" key="3">
    <source>
        <dbReference type="PROSITE" id="PS00745"/>
    </source>
</evidence>
<dbReference type="SUPFAM" id="SSF75620">
    <property type="entry name" value="Release factor"/>
    <property type="match status" value="1"/>
</dbReference>
<dbReference type="InterPro" id="IPR000352">
    <property type="entry name" value="Pep_chain_release_fac_I"/>
</dbReference>
<dbReference type="GO" id="GO:0003747">
    <property type="term" value="F:translation release factor activity"/>
    <property type="evidence" value="ECO:0007669"/>
    <property type="project" value="InterPro"/>
</dbReference>
<organism evidence="4 5">
    <name type="scientific">Chlorobium luteolum (strain DSM 273 / BCRC 81028 / 2530)</name>
    <name type="common">Pelodictyon luteolum</name>
    <dbReference type="NCBI Taxonomy" id="319225"/>
    <lineage>
        <taxon>Bacteria</taxon>
        <taxon>Pseudomonadati</taxon>
        <taxon>Chlorobiota</taxon>
        <taxon>Chlorobiia</taxon>
        <taxon>Chlorobiales</taxon>
        <taxon>Chlorobiaceae</taxon>
        <taxon>Chlorobium/Pelodictyon group</taxon>
        <taxon>Pelodictyon</taxon>
    </lineage>
</organism>
<evidence type="ECO:0000313" key="5">
    <source>
        <dbReference type="Proteomes" id="UP000002709"/>
    </source>
</evidence>
<feature type="region of interest" description="Disordered" evidence="2">
    <location>
        <begin position="95"/>
        <end position="134"/>
    </location>
</feature>
<dbReference type="Pfam" id="PF00472">
    <property type="entry name" value="RF-1"/>
    <property type="match status" value="1"/>
</dbReference>
<accession>Q3B697</accession>
<dbReference type="eggNOG" id="COG1186">
    <property type="taxonomic scope" value="Bacteria"/>
</dbReference>
<dbReference type="EMBL" id="CP000096">
    <property type="protein sequence ID" value="ABB23134.1"/>
    <property type="molecule type" value="Genomic_DNA"/>
</dbReference>
<protein>
    <submittedName>
        <fullName evidence="4">Release factors family protein</fullName>
    </submittedName>
</protein>
<dbReference type="GO" id="GO:0072344">
    <property type="term" value="P:rescue of stalled ribosome"/>
    <property type="evidence" value="ECO:0007669"/>
    <property type="project" value="TreeGrafter"/>
</dbReference>
<dbReference type="PANTHER" id="PTHR47814:SF1">
    <property type="entry name" value="PEPTIDYL-TRNA HYDROLASE ARFB"/>
    <property type="match status" value="1"/>
</dbReference>
<sequence length="134" mass="15146">MSGVRVSPDEVELRFMRSGGAGGQNVNKVETAVHLSFDIAASSLPEAVKERLLLRRDRRISRDGVLVIKAQRFRSQEKNREDALLRLQAVVDGASEEPARRKVTRRTKSSTVRRLEEKGRHSEKKALRGKVDKE</sequence>
<evidence type="ECO:0000256" key="1">
    <source>
        <dbReference type="ARBA" id="ARBA00010835"/>
    </source>
</evidence>
<dbReference type="AlphaFoldDB" id="Q3B697"/>
<dbReference type="OrthoDB" id="9815709at2"/>
<dbReference type="PROSITE" id="PS00745">
    <property type="entry name" value="RF_PROK_I"/>
    <property type="match status" value="1"/>
</dbReference>
<dbReference type="Gene3D" id="3.30.160.20">
    <property type="match status" value="1"/>
</dbReference>
<name>Q3B697_CHLL3</name>
<dbReference type="RefSeq" id="WP_011357009.1">
    <property type="nucleotide sequence ID" value="NC_007512.1"/>
</dbReference>
<reference evidence="5" key="1">
    <citation type="submission" date="2005-08" db="EMBL/GenBank/DDBJ databases">
        <title>Complete sequence of Pelodictyon luteolum DSM 273.</title>
        <authorList>
            <consortium name="US DOE Joint Genome Institute"/>
            <person name="Copeland A."/>
            <person name="Lucas S."/>
            <person name="Lapidus A."/>
            <person name="Barry K."/>
            <person name="Detter J.C."/>
            <person name="Glavina T."/>
            <person name="Hammon N."/>
            <person name="Israni S."/>
            <person name="Pitluck S."/>
            <person name="Bryant D."/>
            <person name="Schmutz J."/>
            <person name="Larimer F."/>
            <person name="Land M."/>
            <person name="Kyrpides N."/>
            <person name="Ivanova N."/>
            <person name="Richardson P."/>
        </authorList>
    </citation>
    <scope>NUCLEOTIDE SEQUENCE [LARGE SCALE GENOMIC DNA]</scope>
    <source>
        <strain evidence="5">DSM 273 / BCRC 81028 / 2530</strain>
    </source>
</reference>
<evidence type="ECO:0000313" key="4">
    <source>
        <dbReference type="EMBL" id="ABB23134.1"/>
    </source>
</evidence>
<feature type="domain" description="Prokaryotic-type class I peptide chain release factors" evidence="3">
    <location>
        <begin position="17"/>
        <end position="33"/>
    </location>
</feature>
<gene>
    <name evidence="4" type="ordered locus">Plut_0246</name>
</gene>
<dbReference type="InterPro" id="IPR045853">
    <property type="entry name" value="Pep_chain_release_fac_I_sf"/>
</dbReference>
<dbReference type="Proteomes" id="UP000002709">
    <property type="component" value="Chromosome"/>
</dbReference>
<keyword evidence="5" id="KW-1185">Reference proteome</keyword>
<comment type="similarity">
    <text evidence="1">Belongs to the prokaryotic/mitochondrial release factor family.</text>
</comment>
<dbReference type="PANTHER" id="PTHR47814">
    <property type="entry name" value="PEPTIDYL-TRNA HYDROLASE ARFB"/>
    <property type="match status" value="1"/>
</dbReference>
<dbReference type="GO" id="GO:0043022">
    <property type="term" value="F:ribosome binding"/>
    <property type="evidence" value="ECO:0007669"/>
    <property type="project" value="TreeGrafter"/>
</dbReference>
<dbReference type="GO" id="GO:0004045">
    <property type="term" value="F:peptidyl-tRNA hydrolase activity"/>
    <property type="evidence" value="ECO:0007669"/>
    <property type="project" value="TreeGrafter"/>
</dbReference>
<dbReference type="NCBIfam" id="NF006718">
    <property type="entry name" value="PRK09256.1"/>
    <property type="match status" value="1"/>
</dbReference>
<proteinExistence type="inferred from homology"/>
<dbReference type="STRING" id="319225.Plut_0246"/>
<dbReference type="HOGENOM" id="CLU_089470_3_0_10"/>
<feature type="compositionally biased region" description="Basic and acidic residues" evidence="2">
    <location>
        <begin position="113"/>
        <end position="134"/>
    </location>
</feature>
<dbReference type="KEGG" id="plt:Plut_0246"/>